<dbReference type="SUPFAM" id="SSF55326">
    <property type="entry name" value="PurM N-terminal domain-like"/>
    <property type="match status" value="2"/>
</dbReference>
<evidence type="ECO:0000259" key="11">
    <source>
        <dbReference type="Pfam" id="PF16904"/>
    </source>
</evidence>
<dbReference type="EC" id="6.3.5.3" evidence="8"/>
<evidence type="ECO:0000256" key="3">
    <source>
        <dbReference type="ARBA" id="ARBA00022723"/>
    </source>
</evidence>
<dbReference type="OrthoDB" id="9804441at2"/>
<feature type="binding site" evidence="8">
    <location>
        <position position="481"/>
    </location>
    <ligand>
        <name>ATP</name>
        <dbReference type="ChEBI" id="CHEBI:30616"/>
    </ligand>
</feature>
<keyword evidence="14" id="KW-1185">Reference proteome</keyword>
<feature type="binding site" evidence="8">
    <location>
        <begin position="278"/>
        <end position="280"/>
    </location>
    <ligand>
        <name>substrate</name>
    </ligand>
</feature>
<evidence type="ECO:0000256" key="1">
    <source>
        <dbReference type="ARBA" id="ARBA00022490"/>
    </source>
</evidence>
<feature type="binding site" evidence="8">
    <location>
        <begin position="69"/>
        <end position="72"/>
    </location>
    <ligand>
        <name>substrate</name>
    </ligand>
</feature>
<dbReference type="Gene3D" id="3.30.70.1670">
    <property type="entry name" value="Formylglycinamide ribonucleotide amidotransferase, C-terminal domain"/>
    <property type="match status" value="1"/>
</dbReference>
<keyword evidence="2 8" id="KW-0436">Ligase</keyword>
<dbReference type="Gene3D" id="3.90.650.10">
    <property type="entry name" value="PurM-like C-terminal domain"/>
    <property type="match status" value="1"/>
</dbReference>
<protein>
    <recommendedName>
        <fullName evidence="8">Phosphoribosylformylglycinamidine synthase subunit PurL</fullName>
        <shortName evidence="8">FGAM synthase</shortName>
        <ecNumber evidence="8">6.3.5.3</ecNumber>
    </recommendedName>
    <alternativeName>
        <fullName evidence="8">Formylglycinamide ribonucleotide amidotransferase subunit II</fullName>
        <shortName evidence="8">FGAR amidotransferase II</shortName>
        <shortName evidence="8">FGAR-AT II</shortName>
    </alternativeName>
    <alternativeName>
        <fullName evidence="8">Glutamine amidotransferase PurL</fullName>
    </alternativeName>
    <alternativeName>
        <fullName evidence="8">Phosphoribosylformylglycinamidine synthase subunit II</fullName>
    </alternativeName>
</protein>
<dbReference type="CDD" id="cd02203">
    <property type="entry name" value="PurL_repeat1"/>
    <property type="match status" value="1"/>
</dbReference>
<dbReference type="PANTHER" id="PTHR43555">
    <property type="entry name" value="PHOSPHORIBOSYLFORMYLGLYCINAMIDINE SYNTHASE SUBUNIT PURL"/>
    <property type="match status" value="1"/>
</dbReference>
<dbReference type="HAMAP" id="MF_00420">
    <property type="entry name" value="PurL_2"/>
    <property type="match status" value="1"/>
</dbReference>
<comment type="function">
    <text evidence="8">Part of the phosphoribosylformylglycinamidine synthase complex involved in the purines biosynthetic pathway. Catalyzes the ATP-dependent conversion of formylglycinamide ribonucleotide (FGAR) and glutamine to yield formylglycinamidine ribonucleotide (FGAM) and glutamate. The FGAM synthase complex is composed of three subunits. PurQ produces an ammonia molecule by converting glutamine to glutamate. PurL transfers the ammonia molecule to FGAR to form FGAM in an ATP-dependent manner. PurS interacts with PurQ and PurL and is thought to assist in the transfer of the ammonia molecule from PurQ to PurL.</text>
</comment>
<accession>A0A1M7TDH9</accession>
<gene>
    <name evidence="8" type="primary">purL</name>
    <name evidence="13" type="ORF">SAMN02745226_01879</name>
</gene>
<feature type="binding site" evidence="8">
    <location>
        <position position="92"/>
    </location>
    <ligand>
        <name>Mg(2+)</name>
        <dbReference type="ChEBI" id="CHEBI:18420"/>
        <label>2</label>
    </ligand>
</feature>
<proteinExistence type="inferred from homology"/>
<feature type="binding site" evidence="8">
    <location>
        <position position="206"/>
    </location>
    <ligand>
        <name>substrate</name>
    </ligand>
</feature>
<feature type="active site" description="Proton acceptor" evidence="8">
    <location>
        <position position="70"/>
    </location>
</feature>
<comment type="catalytic activity">
    <reaction evidence="8">
        <text>N(2)-formyl-N(1)-(5-phospho-beta-D-ribosyl)glycinamide + L-glutamine + ATP + H2O = 2-formamido-N(1)-(5-O-phospho-beta-D-ribosyl)acetamidine + L-glutamate + ADP + phosphate + H(+)</text>
        <dbReference type="Rhea" id="RHEA:17129"/>
        <dbReference type="ChEBI" id="CHEBI:15377"/>
        <dbReference type="ChEBI" id="CHEBI:15378"/>
        <dbReference type="ChEBI" id="CHEBI:29985"/>
        <dbReference type="ChEBI" id="CHEBI:30616"/>
        <dbReference type="ChEBI" id="CHEBI:43474"/>
        <dbReference type="ChEBI" id="CHEBI:58359"/>
        <dbReference type="ChEBI" id="CHEBI:147286"/>
        <dbReference type="ChEBI" id="CHEBI:147287"/>
        <dbReference type="ChEBI" id="CHEBI:456216"/>
        <dbReference type="EC" id="6.3.5.3"/>
    </reaction>
</comment>
<feature type="domain" description="Phosphoribosylformylglycinamidine synthase linker" evidence="12">
    <location>
        <begin position="4"/>
        <end position="33"/>
    </location>
</feature>
<dbReference type="InterPro" id="IPR038411">
    <property type="entry name" value="PurL_C_sf"/>
</dbReference>
<dbReference type="Pfam" id="PF02769">
    <property type="entry name" value="AIRS_C"/>
    <property type="match status" value="1"/>
</dbReference>
<dbReference type="Proteomes" id="UP000184207">
    <property type="component" value="Unassembled WGS sequence"/>
</dbReference>
<dbReference type="InterPro" id="IPR031652">
    <property type="entry name" value="PurL_C"/>
</dbReference>
<dbReference type="UniPathway" id="UPA00074">
    <property type="reaction ID" value="UER00128"/>
</dbReference>
<reference evidence="14" key="1">
    <citation type="submission" date="2016-12" db="EMBL/GenBank/DDBJ databases">
        <authorList>
            <person name="Varghese N."/>
            <person name="Submissions S."/>
        </authorList>
    </citation>
    <scope>NUCLEOTIDE SEQUENCE [LARGE SCALE GENOMIC DNA]</scope>
    <source>
        <strain evidence="14">DSM 13020</strain>
    </source>
</reference>
<dbReference type="GO" id="GO:0006189">
    <property type="term" value="P:'de novo' IMP biosynthetic process"/>
    <property type="evidence" value="ECO:0007669"/>
    <property type="project" value="UniProtKB-UniRule"/>
</dbReference>
<evidence type="ECO:0000259" key="12">
    <source>
        <dbReference type="Pfam" id="PF18072"/>
    </source>
</evidence>
<organism evidence="13 14">
    <name type="scientific">Fervidobacterium gondwanense DSM 13020</name>
    <dbReference type="NCBI Taxonomy" id="1121883"/>
    <lineage>
        <taxon>Bacteria</taxon>
        <taxon>Thermotogati</taxon>
        <taxon>Thermotogota</taxon>
        <taxon>Thermotogae</taxon>
        <taxon>Thermotogales</taxon>
        <taxon>Fervidobacteriaceae</taxon>
        <taxon>Fervidobacterium</taxon>
    </lineage>
</organism>
<feature type="binding site" evidence="8">
    <location>
        <position position="66"/>
    </location>
    <ligand>
        <name>ATP</name>
        <dbReference type="ChEBI" id="CHEBI:30616"/>
    </ligand>
</feature>
<feature type="binding site" evidence="8">
    <location>
        <position position="484"/>
    </location>
    <ligand>
        <name>substrate</name>
    </ligand>
</feature>
<dbReference type="InterPro" id="IPR010918">
    <property type="entry name" value="PurM-like_C_dom"/>
</dbReference>
<evidence type="ECO:0000256" key="6">
    <source>
        <dbReference type="ARBA" id="ARBA00022840"/>
    </source>
</evidence>
<comment type="subunit">
    <text evidence="8">Monomer. Part of the FGAM synthase complex composed of 1 PurL, 1 PurQ and 2 PurS subunits.</text>
</comment>
<evidence type="ECO:0000256" key="5">
    <source>
        <dbReference type="ARBA" id="ARBA00022755"/>
    </source>
</evidence>
<keyword evidence="1 8" id="KW-0963">Cytoplasm</keyword>
<keyword evidence="5 8" id="KW-0658">Purine biosynthesis</keyword>
<dbReference type="Pfam" id="PF18072">
    <property type="entry name" value="FGAR-AT_linker"/>
    <property type="match status" value="1"/>
</dbReference>
<comment type="similarity">
    <text evidence="8">Belongs to the FGAMS family.</text>
</comment>
<feature type="binding site" evidence="8">
    <location>
        <position position="234"/>
    </location>
    <ligand>
        <name>Mg(2+)</name>
        <dbReference type="ChEBI" id="CHEBI:18420"/>
        <label>2</label>
    </ligand>
</feature>
<evidence type="ECO:0000259" key="9">
    <source>
        <dbReference type="Pfam" id="PF00586"/>
    </source>
</evidence>
<dbReference type="Pfam" id="PF16904">
    <property type="entry name" value="PurL_C"/>
    <property type="match status" value="1"/>
</dbReference>
<feature type="domain" description="PurM-like N-terminal" evidence="9">
    <location>
        <begin position="49"/>
        <end position="155"/>
    </location>
</feature>
<evidence type="ECO:0000313" key="13">
    <source>
        <dbReference type="EMBL" id="SHN68753.1"/>
    </source>
</evidence>
<feature type="domain" description="PurM-like C-terminal" evidence="10">
    <location>
        <begin position="168"/>
        <end position="318"/>
    </location>
</feature>
<dbReference type="AlphaFoldDB" id="A0A1M7TDH9"/>
<dbReference type="Gene3D" id="3.30.1330.10">
    <property type="entry name" value="PurM-like, N-terminal domain"/>
    <property type="match status" value="2"/>
</dbReference>
<keyword evidence="7 8" id="KW-0460">Magnesium</keyword>
<keyword evidence="3 8" id="KW-0479">Metal-binding</keyword>
<dbReference type="PANTHER" id="PTHR43555:SF1">
    <property type="entry name" value="PHOSPHORIBOSYLFORMYLGLYCINAMIDINE SYNTHASE SUBUNIT PURL"/>
    <property type="match status" value="1"/>
</dbReference>
<feature type="binding site" evidence="8">
    <location>
        <position position="33"/>
    </location>
    <ligand>
        <name>ATP</name>
        <dbReference type="ChEBI" id="CHEBI:30616"/>
    </ligand>
</feature>
<feature type="active site" evidence="8">
    <location>
        <position position="30"/>
    </location>
</feature>
<evidence type="ECO:0000259" key="10">
    <source>
        <dbReference type="Pfam" id="PF02769"/>
    </source>
</evidence>
<dbReference type="GO" id="GO:0005737">
    <property type="term" value="C:cytoplasm"/>
    <property type="evidence" value="ECO:0007669"/>
    <property type="project" value="UniProtKB-SubCell"/>
</dbReference>
<evidence type="ECO:0000313" key="14">
    <source>
        <dbReference type="Proteomes" id="UP000184207"/>
    </source>
</evidence>
<evidence type="ECO:0000256" key="4">
    <source>
        <dbReference type="ARBA" id="ARBA00022741"/>
    </source>
</evidence>
<dbReference type="GO" id="GO:0000287">
    <property type="term" value="F:magnesium ion binding"/>
    <property type="evidence" value="ECO:0007669"/>
    <property type="project" value="UniProtKB-UniRule"/>
</dbReference>
<feature type="domain" description="PurM-like N-terminal" evidence="9">
    <location>
        <begin position="415"/>
        <end position="506"/>
    </location>
</feature>
<dbReference type="EMBL" id="FRDJ01000014">
    <property type="protein sequence ID" value="SHN68753.1"/>
    <property type="molecule type" value="Genomic_DNA"/>
</dbReference>
<dbReference type="NCBIfam" id="TIGR01736">
    <property type="entry name" value="FGAM_synth_II"/>
    <property type="match status" value="1"/>
</dbReference>
<comment type="subcellular location">
    <subcellularLocation>
        <location evidence="8">Cytoplasm</location>
    </subcellularLocation>
</comment>
<keyword evidence="6 8" id="KW-0067">ATP-binding</keyword>
<feature type="binding site" evidence="8">
    <location>
        <position position="446"/>
    </location>
    <ligand>
        <name>ATP</name>
        <dbReference type="ChEBI" id="CHEBI:30616"/>
    </ligand>
</feature>
<evidence type="ECO:0000256" key="2">
    <source>
        <dbReference type="ARBA" id="ARBA00022598"/>
    </source>
</evidence>
<dbReference type="GO" id="GO:0005524">
    <property type="term" value="F:ATP binding"/>
    <property type="evidence" value="ECO:0007669"/>
    <property type="project" value="UniProtKB-UniRule"/>
</dbReference>
<dbReference type="GO" id="GO:0004642">
    <property type="term" value="F:phosphoribosylformylglycinamidine synthase activity"/>
    <property type="evidence" value="ECO:0007669"/>
    <property type="project" value="UniProtKB-UniRule"/>
</dbReference>
<comment type="pathway">
    <text evidence="8">Purine metabolism; IMP biosynthesis via de novo pathway; 5-amino-1-(5-phospho-D-ribosyl)imidazole from N(2)-formyl-N(1)-(5-phospho-D-ribosyl)glycinamide: step 1/2.</text>
</comment>
<dbReference type="Pfam" id="PF00586">
    <property type="entry name" value="AIRS"/>
    <property type="match status" value="2"/>
</dbReference>
<dbReference type="SUPFAM" id="SSF56042">
    <property type="entry name" value="PurM C-terminal domain-like"/>
    <property type="match status" value="2"/>
</dbReference>
<feature type="binding site" evidence="8">
    <location>
        <position position="482"/>
    </location>
    <ligand>
        <name>Mg(2+)</name>
        <dbReference type="ChEBI" id="CHEBI:18420"/>
        <label>1</label>
    </ligand>
</feature>
<dbReference type="STRING" id="1121883.SAMN02745226_01879"/>
<sequence length="605" mass="66208">MKYLEILESKLGRKATREEIEAFTVMWSEHCGYSHTRGYIRKLPKAGKGGNAGVVPLDDYHFLAFKVESHNHPSAIEPFNGAATGVGGIIRDVLAMGARPTAILDSLHMDRIVDGIIEGISDYGNSIGVPTVGGELRISNFYKHNPLVNVMAVGVGRNEHLIESKASRPGQVIVIFGGATGRDGIHGASFASEDLTGEKANKLSIQVGDPFAEKLLIEAFLEMVEKDLVEGAQDLGAGGVLSATSELVARGGLGAIVHLDKVPLREPDMLPIEILISESQERMAVVTSPEKAQKVLEIARKHLLFGEIVAEVTDSGRYLAKYKDETVLDVPASLLEESPEEPIYEYTPSEMPKFKWLRFKEVDAHDVFERYDYMVGTDTILPPGLGPAVMRVKDYSNMKSSVGYSLAIHSRADISTQSPYWGAYITVLEAIRKTLSVGGEPIAITDGINYADPDVEPMGLAAQMRGLKDVCEAFNVPVASGNASLYNTYKGKGIPPTLVVGMVGKVGNMNIPRPKKGPIYAVGYHDFELGREKHFQDEIKNISRQGLFIVSMHDFSRNETLRSALRKLGYNLKLSVPRTEPIHQMILVFGEPKTALPVKRIGFCY</sequence>
<keyword evidence="4 8" id="KW-0547">Nucleotide-binding</keyword>
<evidence type="ECO:0000256" key="8">
    <source>
        <dbReference type="HAMAP-Rule" id="MF_00420"/>
    </source>
</evidence>
<dbReference type="NCBIfam" id="NF010690">
    <property type="entry name" value="PRK14090.1"/>
    <property type="match status" value="1"/>
</dbReference>
<comment type="caution">
    <text evidence="8">Lacks conserved residue(s) required for the propagation of feature annotation.</text>
</comment>
<feature type="binding site" evidence="8">
    <location>
        <position position="68"/>
    </location>
    <ligand>
        <name>Mg(2+)</name>
        <dbReference type="ChEBI" id="CHEBI:18420"/>
        <label>1</label>
    </ligand>
</feature>
<dbReference type="InterPro" id="IPR041609">
    <property type="entry name" value="PurL_linker"/>
</dbReference>
<dbReference type="InterPro" id="IPR010074">
    <property type="entry name" value="PRibForGlyAmidine_synth_PurL"/>
</dbReference>
<dbReference type="InterPro" id="IPR036921">
    <property type="entry name" value="PurM-like_N_sf"/>
</dbReference>
<dbReference type="InterPro" id="IPR036676">
    <property type="entry name" value="PurM-like_C_sf"/>
</dbReference>
<dbReference type="InterPro" id="IPR016188">
    <property type="entry name" value="PurM-like_N"/>
</dbReference>
<feature type="binding site" evidence="8">
    <location>
        <position position="91"/>
    </location>
    <ligand>
        <name>substrate</name>
    </ligand>
</feature>
<dbReference type="RefSeq" id="WP_072760853.1">
    <property type="nucleotide sequence ID" value="NZ_FRDJ01000014.1"/>
</dbReference>
<feature type="domain" description="Phosphoribosylformylglycinamidine subunit PurL C-terminal" evidence="11">
    <location>
        <begin position="512"/>
        <end position="600"/>
    </location>
</feature>
<evidence type="ECO:0000256" key="7">
    <source>
        <dbReference type="ARBA" id="ARBA00022842"/>
    </source>
</evidence>
<name>A0A1M7TDH9_FERGO</name>